<evidence type="ECO:0000256" key="9">
    <source>
        <dbReference type="HAMAP-Rule" id="MF_01987"/>
    </source>
</evidence>
<comment type="activity regulation">
    <text evidence="9">Activated by a monovalent cation that binds near, but not in, the active site. The most likely occupant of the site in vivo is potassium. Ion binding induces a conformational change that may alter substrate affinity.</text>
</comment>
<feature type="binding site" evidence="9">
    <location>
        <begin position="237"/>
        <end position="238"/>
    </location>
    <ligand>
        <name>ATP</name>
        <dbReference type="ChEBI" id="CHEBI:30616"/>
    </ligand>
</feature>
<keyword evidence="1 9" id="KW-0808">Transferase</keyword>
<dbReference type="PANTHER" id="PTHR10584:SF166">
    <property type="entry name" value="RIBOKINASE"/>
    <property type="match status" value="1"/>
</dbReference>
<feature type="binding site" evidence="9">
    <location>
        <begin position="12"/>
        <end position="14"/>
    </location>
    <ligand>
        <name>substrate</name>
    </ligand>
</feature>
<evidence type="ECO:0000256" key="7">
    <source>
        <dbReference type="ARBA" id="ARBA00022958"/>
    </source>
</evidence>
<comment type="caution">
    <text evidence="11">The sequence shown here is derived from an EMBL/GenBank/DDBJ whole genome shotgun (WGS) entry which is preliminary data.</text>
</comment>
<dbReference type="InterPro" id="IPR011877">
    <property type="entry name" value="Ribokinase"/>
</dbReference>
<comment type="cofactor">
    <cofactor evidence="9">
        <name>Mg(2+)</name>
        <dbReference type="ChEBI" id="CHEBI:18420"/>
    </cofactor>
    <text evidence="9">Requires a divalent cation, most likely magnesium in vivo, as an electrophilic catalyst to aid phosphoryl group transfer. It is the chelate of the metal and the nucleotide that is the actual substrate.</text>
</comment>
<feature type="domain" description="Carbohydrate kinase PfkB" evidence="10">
    <location>
        <begin position="5"/>
        <end position="279"/>
    </location>
</feature>
<feature type="binding site" evidence="9">
    <location>
        <position position="175"/>
    </location>
    <ligand>
        <name>ATP</name>
        <dbReference type="ChEBI" id="CHEBI:30616"/>
    </ligand>
</feature>
<feature type="binding site" evidence="9">
    <location>
        <begin position="206"/>
        <end position="211"/>
    </location>
    <ligand>
        <name>ATP</name>
        <dbReference type="ChEBI" id="CHEBI:30616"/>
    </ligand>
</feature>
<feature type="binding site" evidence="9">
    <location>
        <position position="238"/>
    </location>
    <ligand>
        <name>substrate</name>
    </ligand>
</feature>
<gene>
    <name evidence="11" type="primary">rbsK_2</name>
    <name evidence="9" type="synonym">rbsK</name>
    <name evidence="11" type="ORF">GCM10009765_45120</name>
</gene>
<organism evidence="11 12">
    <name type="scientific">Fodinicola feengrottensis</name>
    <dbReference type="NCBI Taxonomy" id="435914"/>
    <lineage>
        <taxon>Bacteria</taxon>
        <taxon>Bacillati</taxon>
        <taxon>Actinomycetota</taxon>
        <taxon>Actinomycetes</taxon>
        <taxon>Mycobacteriales</taxon>
        <taxon>Fodinicola</taxon>
    </lineage>
</organism>
<evidence type="ECO:0000259" key="10">
    <source>
        <dbReference type="Pfam" id="PF00294"/>
    </source>
</evidence>
<dbReference type="Proteomes" id="UP001500618">
    <property type="component" value="Unassembled WGS sequence"/>
</dbReference>
<comment type="function">
    <text evidence="9">Catalyzes the phosphorylation of ribose at O-5 in a reaction requiring ATP and magnesium. The resulting D-ribose-5-phosphate can then be used either for sythesis of nucleotides, histidine, and tryptophan, or as a component of the pentose phosphate pathway.</text>
</comment>
<dbReference type="InterPro" id="IPR011611">
    <property type="entry name" value="PfkB_dom"/>
</dbReference>
<feature type="active site" description="Proton acceptor" evidence="9">
    <location>
        <position position="238"/>
    </location>
</feature>
<feature type="binding site" evidence="9">
    <location>
        <position position="273"/>
    </location>
    <ligand>
        <name>K(+)</name>
        <dbReference type="ChEBI" id="CHEBI:29103"/>
    </ligand>
</feature>
<dbReference type="PRINTS" id="PR00990">
    <property type="entry name" value="RIBOKINASE"/>
</dbReference>
<feature type="binding site" evidence="9">
    <location>
        <position position="277"/>
    </location>
    <ligand>
        <name>K(+)</name>
        <dbReference type="ChEBI" id="CHEBI:29103"/>
    </ligand>
</feature>
<evidence type="ECO:0000256" key="2">
    <source>
        <dbReference type="ARBA" id="ARBA00022723"/>
    </source>
</evidence>
<comment type="catalytic activity">
    <reaction evidence="9">
        <text>D-ribose + ATP = D-ribose 5-phosphate + ADP + H(+)</text>
        <dbReference type="Rhea" id="RHEA:13697"/>
        <dbReference type="ChEBI" id="CHEBI:15378"/>
        <dbReference type="ChEBI" id="CHEBI:30616"/>
        <dbReference type="ChEBI" id="CHEBI:47013"/>
        <dbReference type="ChEBI" id="CHEBI:78346"/>
        <dbReference type="ChEBI" id="CHEBI:456216"/>
        <dbReference type="EC" id="2.7.1.15"/>
    </reaction>
</comment>
<evidence type="ECO:0000256" key="4">
    <source>
        <dbReference type="ARBA" id="ARBA00022777"/>
    </source>
</evidence>
<comment type="similarity">
    <text evidence="9">Belongs to the carbohydrate kinase PfkB family. Ribokinase subfamily.</text>
</comment>
<dbReference type="EMBL" id="BAAANY010000018">
    <property type="protein sequence ID" value="GAA1690595.1"/>
    <property type="molecule type" value="Genomic_DNA"/>
</dbReference>
<dbReference type="CDD" id="cd01174">
    <property type="entry name" value="ribokinase"/>
    <property type="match status" value="1"/>
</dbReference>
<feature type="binding site" evidence="9">
    <location>
        <begin position="40"/>
        <end position="44"/>
    </location>
    <ligand>
        <name>substrate</name>
    </ligand>
</feature>
<feature type="binding site" evidence="9">
    <location>
        <position position="134"/>
    </location>
    <ligand>
        <name>substrate</name>
    </ligand>
</feature>
<reference evidence="12" key="1">
    <citation type="journal article" date="2019" name="Int. J. Syst. Evol. Microbiol.">
        <title>The Global Catalogue of Microorganisms (GCM) 10K type strain sequencing project: providing services to taxonomists for standard genome sequencing and annotation.</title>
        <authorList>
            <consortium name="The Broad Institute Genomics Platform"/>
            <consortium name="The Broad Institute Genome Sequencing Center for Infectious Disease"/>
            <person name="Wu L."/>
            <person name="Ma J."/>
        </authorList>
    </citation>
    <scope>NUCLEOTIDE SEQUENCE [LARGE SCALE GENOMIC DNA]</scope>
    <source>
        <strain evidence="12">JCM 14718</strain>
    </source>
</reference>
<dbReference type="HAMAP" id="MF_01987">
    <property type="entry name" value="Ribokinase"/>
    <property type="match status" value="1"/>
</dbReference>
<feature type="binding site" evidence="9">
    <location>
        <position position="268"/>
    </location>
    <ligand>
        <name>K(+)</name>
        <dbReference type="ChEBI" id="CHEBI:29103"/>
    </ligand>
</feature>
<protein>
    <recommendedName>
        <fullName evidence="9">Ribokinase</fullName>
        <shortName evidence="9">RK</shortName>
        <ecNumber evidence="9">2.7.1.15</ecNumber>
    </recommendedName>
</protein>
<evidence type="ECO:0000313" key="12">
    <source>
        <dbReference type="Proteomes" id="UP001500618"/>
    </source>
</evidence>
<feature type="binding site" evidence="9">
    <location>
        <position position="232"/>
    </location>
    <ligand>
        <name>K(+)</name>
        <dbReference type="ChEBI" id="CHEBI:29103"/>
    </ligand>
</feature>
<evidence type="ECO:0000313" key="11">
    <source>
        <dbReference type="EMBL" id="GAA1690595.1"/>
    </source>
</evidence>
<evidence type="ECO:0000256" key="5">
    <source>
        <dbReference type="ARBA" id="ARBA00022840"/>
    </source>
</evidence>
<keyword evidence="6 9" id="KW-0460">Magnesium</keyword>
<comment type="subunit">
    <text evidence="9">Homodimer.</text>
</comment>
<keyword evidence="2 9" id="KW-0479">Metal-binding</keyword>
<dbReference type="SUPFAM" id="SSF53613">
    <property type="entry name" value="Ribokinase-like"/>
    <property type="match status" value="1"/>
</dbReference>
<dbReference type="PANTHER" id="PTHR10584">
    <property type="entry name" value="SUGAR KINASE"/>
    <property type="match status" value="1"/>
</dbReference>
<dbReference type="RefSeq" id="WP_344312373.1">
    <property type="nucleotide sequence ID" value="NZ_BAAANY010000018.1"/>
</dbReference>
<dbReference type="Gene3D" id="3.40.1190.20">
    <property type="match status" value="1"/>
</dbReference>
<dbReference type="InterPro" id="IPR029056">
    <property type="entry name" value="Ribokinase-like"/>
</dbReference>
<keyword evidence="3 9" id="KW-0547">Nucleotide-binding</keyword>
<accession>A0ABP4TMZ1</accession>
<keyword evidence="5 9" id="KW-0067">ATP-binding</keyword>
<evidence type="ECO:0000256" key="1">
    <source>
        <dbReference type="ARBA" id="ARBA00022679"/>
    </source>
</evidence>
<keyword evidence="9" id="KW-0963">Cytoplasm</keyword>
<comment type="caution">
    <text evidence="9">Lacks conserved residue(s) required for the propagation of feature annotation.</text>
</comment>
<dbReference type="InterPro" id="IPR002139">
    <property type="entry name" value="Ribo/fructo_kinase"/>
</dbReference>
<name>A0ABP4TMZ1_9ACTN</name>
<evidence type="ECO:0000256" key="8">
    <source>
        <dbReference type="ARBA" id="ARBA00023277"/>
    </source>
</evidence>
<feature type="binding site" evidence="9">
    <location>
        <position position="234"/>
    </location>
    <ligand>
        <name>K(+)</name>
        <dbReference type="ChEBI" id="CHEBI:29103"/>
    </ligand>
</feature>
<comment type="pathway">
    <text evidence="9">Carbohydrate metabolism; D-ribose degradation; D-ribose 5-phosphate from beta-D-ribopyranose: step 2/2.</text>
</comment>
<keyword evidence="12" id="KW-1185">Reference proteome</keyword>
<evidence type="ECO:0000256" key="3">
    <source>
        <dbReference type="ARBA" id="ARBA00022741"/>
    </source>
</evidence>
<dbReference type="Pfam" id="PF00294">
    <property type="entry name" value="PfkB"/>
    <property type="match status" value="1"/>
</dbReference>
<keyword evidence="8 9" id="KW-0119">Carbohydrate metabolism</keyword>
<sequence>MPEPVVVIGSINVDHVVRAGAFPAPGETITGQGVSIGLGGKGANQAVAAHLAGARVRMLGRVGADSDGELAKSRLSSRGVDISGVRTIADAATGSAWITVTPQDNSIIVVPGANAFWDDEQPLASGGVTLCQLEIPLAVVERVAEACTGTFVVNAAPAQPLPDALLARCDVLVVNEHELAVVSAASGVAAAHRDLLDRGVGAVITTLGAAGAVLTDADGTEELPVFPAQAVDTTGAGDAFVGVLAARLTVGDNLRDAARWGAAAGSLAVRRAGAQESFPSVEEIQALVGS</sequence>
<keyword evidence="4 9" id="KW-0418">Kinase</keyword>
<proteinExistence type="inferred from homology"/>
<comment type="subcellular location">
    <subcellularLocation>
        <location evidence="9">Cytoplasm</location>
    </subcellularLocation>
</comment>
<evidence type="ECO:0000256" key="6">
    <source>
        <dbReference type="ARBA" id="ARBA00022842"/>
    </source>
</evidence>
<keyword evidence="7 9" id="KW-0630">Potassium</keyword>
<dbReference type="EC" id="2.7.1.15" evidence="9"/>
<feature type="binding site" evidence="9">
    <location>
        <position position="271"/>
    </location>
    <ligand>
        <name>K(+)</name>
        <dbReference type="ChEBI" id="CHEBI:29103"/>
    </ligand>
</feature>